<dbReference type="Proteomes" id="UP001526147">
    <property type="component" value="Unassembled WGS sequence"/>
</dbReference>
<gene>
    <name evidence="1" type="ORF">OIH86_02555</name>
</gene>
<organism evidence="1 2">
    <name type="scientific">Metabacillus halosaccharovorans</name>
    <dbReference type="NCBI Taxonomy" id="930124"/>
    <lineage>
        <taxon>Bacteria</taxon>
        <taxon>Bacillati</taxon>
        <taxon>Bacillota</taxon>
        <taxon>Bacilli</taxon>
        <taxon>Bacillales</taxon>
        <taxon>Bacillaceae</taxon>
        <taxon>Metabacillus</taxon>
    </lineage>
</organism>
<dbReference type="EMBL" id="JAOYEY010000020">
    <property type="protein sequence ID" value="MCV9884526.1"/>
    <property type="molecule type" value="Genomic_DNA"/>
</dbReference>
<proteinExistence type="predicted"/>
<dbReference type="RefSeq" id="WP_264141480.1">
    <property type="nucleotide sequence ID" value="NZ_JAOYEY010000020.1"/>
</dbReference>
<evidence type="ECO:0000313" key="2">
    <source>
        <dbReference type="Proteomes" id="UP001526147"/>
    </source>
</evidence>
<accession>A0ABT3DD89</accession>
<sequence length="101" mass="11713">MIFSKHYLPVGSVVGLHDDSRRLLIIGRQLFSETNQVIRDYAAVNYPNGYTDAKEQFILFNHQDIHVVYHYGYVDEKEMQLDALLAEAEKREDDDHGDNSI</sequence>
<name>A0ABT3DD89_9BACI</name>
<evidence type="ECO:0000313" key="1">
    <source>
        <dbReference type="EMBL" id="MCV9884526.1"/>
    </source>
</evidence>
<dbReference type="InterPro" id="IPR025233">
    <property type="entry name" value="DUF4176"/>
</dbReference>
<comment type="caution">
    <text evidence="1">The sequence shown here is derived from an EMBL/GenBank/DDBJ whole genome shotgun (WGS) entry which is preliminary data.</text>
</comment>
<protein>
    <submittedName>
        <fullName evidence="1">DUF4176 domain-containing protein</fullName>
    </submittedName>
</protein>
<keyword evidence="2" id="KW-1185">Reference proteome</keyword>
<reference evidence="1 2" key="1">
    <citation type="submission" date="2022-10" db="EMBL/GenBank/DDBJ databases">
        <title>Draft genome assembly of moderately radiation resistant bacterium Metabacillus halosaccharovorans.</title>
        <authorList>
            <person name="Pal S."/>
            <person name="Gopinathan A."/>
        </authorList>
    </citation>
    <scope>NUCLEOTIDE SEQUENCE [LARGE SCALE GENOMIC DNA]</scope>
    <source>
        <strain evidence="1 2">VITHBRA001</strain>
    </source>
</reference>
<dbReference type="Pfam" id="PF13780">
    <property type="entry name" value="DUF4176"/>
    <property type="match status" value="1"/>
</dbReference>